<dbReference type="PANTHER" id="PTHR37422">
    <property type="entry name" value="TEICHURONIC ACID BIOSYNTHESIS PROTEIN TUAE"/>
    <property type="match status" value="1"/>
</dbReference>
<name>A0A553WAV4_9SPHN</name>
<keyword evidence="3" id="KW-1185">Reference proteome</keyword>
<feature type="transmembrane region" description="Helical" evidence="1">
    <location>
        <begin position="236"/>
        <end position="252"/>
    </location>
</feature>
<evidence type="ECO:0000256" key="1">
    <source>
        <dbReference type="SAM" id="Phobius"/>
    </source>
</evidence>
<comment type="caution">
    <text evidence="2">The sequence shown here is derived from an EMBL/GenBank/DDBJ whole genome shotgun (WGS) entry which is preliminary data.</text>
</comment>
<accession>A0A553WAV4</accession>
<feature type="transmembrane region" description="Helical" evidence="1">
    <location>
        <begin position="85"/>
        <end position="106"/>
    </location>
</feature>
<keyword evidence="1" id="KW-0812">Transmembrane</keyword>
<keyword evidence="1" id="KW-1133">Transmembrane helix</keyword>
<feature type="transmembrane region" description="Helical" evidence="1">
    <location>
        <begin position="33"/>
        <end position="49"/>
    </location>
</feature>
<evidence type="ECO:0008006" key="4">
    <source>
        <dbReference type="Google" id="ProtNLM"/>
    </source>
</evidence>
<proteinExistence type="predicted"/>
<feature type="transmembrane region" description="Helical" evidence="1">
    <location>
        <begin position="380"/>
        <end position="401"/>
    </location>
</feature>
<feature type="transmembrane region" description="Helical" evidence="1">
    <location>
        <begin position="213"/>
        <end position="230"/>
    </location>
</feature>
<feature type="transmembrane region" description="Helical" evidence="1">
    <location>
        <begin position="184"/>
        <end position="206"/>
    </location>
</feature>
<protein>
    <recommendedName>
        <fullName evidence="4">O-antigen ligase family protein</fullName>
    </recommendedName>
</protein>
<reference evidence="2 3" key="1">
    <citation type="submission" date="2019-07" db="EMBL/GenBank/DDBJ databases">
        <authorList>
            <person name="Park M."/>
        </authorList>
    </citation>
    <scope>NUCLEOTIDE SEQUENCE [LARGE SCALE GENOMIC DNA]</scope>
    <source>
        <strain evidence="2 3">KCTC32445</strain>
    </source>
</reference>
<dbReference type="OrthoDB" id="8275860at2"/>
<sequence length="456" mass="50227">MKRGRFIEGNGIPGEYDPYGTPFAQPMVRIDRIRQLMLAAGCFLLSWHLLRIGDINFTAADLLFFLCFVIFVARRNLNMMALNSMTAHWCAALAMMLGGLLIGSVFNGDPLRWANIASQYLFGFLLLPMVLMSEDRMWIRKCLLYFVLGVAASQIVALTMANFFSFEQSKEMLGPSVVAGNGRIGGLVSDANLNGAIIAFSIVALFNAHHHGLIRNFFALCVGGVLFWALLSTASFTAFASTGIATCIYFTMSNLGRFLKVGVPVMAFVIAYIILGGPLPEAFSERVLGALTTGDMSQAGTFTHRSQLIAEAWEMSKDTLFIGLGVDRFRVVSIHGMPVHQFWMLLLTEGGLISFTGLVLMFGVLGMMGLRAIQSHREDGAMVLAILAILFIFSTSIPHMYNRLWITPLMLALATTFARTTQVYFLHEEQSEVDEFDNVFEVDGTPTALALKGRTP</sequence>
<organism evidence="2 3">
    <name type="scientific">Sphingorhabdus contaminans</name>
    <dbReference type="NCBI Taxonomy" id="1343899"/>
    <lineage>
        <taxon>Bacteria</taxon>
        <taxon>Pseudomonadati</taxon>
        <taxon>Pseudomonadota</taxon>
        <taxon>Alphaproteobacteria</taxon>
        <taxon>Sphingomonadales</taxon>
        <taxon>Sphingomonadaceae</taxon>
        <taxon>Sphingorhabdus</taxon>
    </lineage>
</organism>
<gene>
    <name evidence="2" type="ORF">FOM92_11725</name>
</gene>
<dbReference type="InterPro" id="IPR051533">
    <property type="entry name" value="WaaL-like"/>
</dbReference>
<feature type="transmembrane region" description="Helical" evidence="1">
    <location>
        <begin position="112"/>
        <end position="131"/>
    </location>
</feature>
<feature type="transmembrane region" description="Helical" evidence="1">
    <location>
        <begin position="259"/>
        <end position="279"/>
    </location>
</feature>
<dbReference type="EMBL" id="VKKU01000002">
    <property type="protein sequence ID" value="TSB01828.1"/>
    <property type="molecule type" value="Genomic_DNA"/>
</dbReference>
<evidence type="ECO:0000313" key="3">
    <source>
        <dbReference type="Proteomes" id="UP000320160"/>
    </source>
</evidence>
<feature type="transmembrane region" description="Helical" evidence="1">
    <location>
        <begin position="55"/>
        <end position="73"/>
    </location>
</feature>
<dbReference type="Proteomes" id="UP000320160">
    <property type="component" value="Unassembled WGS sequence"/>
</dbReference>
<feature type="transmembrane region" description="Helical" evidence="1">
    <location>
        <begin position="143"/>
        <end position="164"/>
    </location>
</feature>
<evidence type="ECO:0000313" key="2">
    <source>
        <dbReference type="EMBL" id="TSB01828.1"/>
    </source>
</evidence>
<dbReference type="AlphaFoldDB" id="A0A553WAV4"/>
<feature type="transmembrane region" description="Helical" evidence="1">
    <location>
        <begin position="342"/>
        <end position="368"/>
    </location>
</feature>
<dbReference type="PANTHER" id="PTHR37422:SF13">
    <property type="entry name" value="LIPOPOLYSACCHARIDE BIOSYNTHESIS PROTEIN PA4999-RELATED"/>
    <property type="match status" value="1"/>
</dbReference>
<keyword evidence="1" id="KW-0472">Membrane</keyword>
<dbReference type="RefSeq" id="WP_143777048.1">
    <property type="nucleotide sequence ID" value="NZ_VKKU01000002.1"/>
</dbReference>